<reference evidence="1 2" key="1">
    <citation type="submission" date="2017-11" db="EMBL/GenBank/DDBJ databases">
        <title>De novo assembly and phasing of dikaryotic genomes from two isolates of Puccinia coronata f. sp. avenae, the causal agent of oat crown rust.</title>
        <authorList>
            <person name="Miller M.E."/>
            <person name="Zhang Y."/>
            <person name="Omidvar V."/>
            <person name="Sperschneider J."/>
            <person name="Schwessinger B."/>
            <person name="Raley C."/>
            <person name="Palmer J.M."/>
            <person name="Garnica D."/>
            <person name="Upadhyaya N."/>
            <person name="Rathjen J."/>
            <person name="Taylor J.M."/>
            <person name="Park R.F."/>
            <person name="Dodds P.N."/>
            <person name="Hirsch C.D."/>
            <person name="Kianian S.F."/>
            <person name="Figueroa M."/>
        </authorList>
    </citation>
    <scope>NUCLEOTIDE SEQUENCE [LARGE SCALE GENOMIC DNA]</scope>
    <source>
        <strain evidence="1">12NC29</strain>
    </source>
</reference>
<dbReference type="EMBL" id="PGCJ01000015">
    <property type="protein sequence ID" value="PLW57043.1"/>
    <property type="molecule type" value="Genomic_DNA"/>
</dbReference>
<dbReference type="STRING" id="200324.A0A2N5W458"/>
<proteinExistence type="predicted"/>
<accession>A0A2N5W458</accession>
<name>A0A2N5W458_9BASI</name>
<sequence>MAAMSPAAAKYFCDNFAGQSFRSMRQQRQKNGGQLDDGIVLKNFERVSGYIKDLGYTGPLALASDQTVCVKSLRSHNGHLIGAQGGDVPFSNLEKLSNLVKQITSTNQLCSKVRLYTIQVPLPKVPSFVVALVASYDKETSEEITASHILVLDYCSKAGMSIISIGSDGAATEILALRFVQKSVDQFL</sequence>
<protein>
    <submittedName>
        <fullName evidence="1">Uncharacterized protein</fullName>
    </submittedName>
</protein>
<gene>
    <name evidence="1" type="ORF">PCANC_02769</name>
</gene>
<dbReference type="AlphaFoldDB" id="A0A2N5W458"/>
<comment type="caution">
    <text evidence="1">The sequence shown here is derived from an EMBL/GenBank/DDBJ whole genome shotgun (WGS) entry which is preliminary data.</text>
</comment>
<organism evidence="1 2">
    <name type="scientific">Puccinia coronata f. sp. avenae</name>
    <dbReference type="NCBI Taxonomy" id="200324"/>
    <lineage>
        <taxon>Eukaryota</taxon>
        <taxon>Fungi</taxon>
        <taxon>Dikarya</taxon>
        <taxon>Basidiomycota</taxon>
        <taxon>Pucciniomycotina</taxon>
        <taxon>Pucciniomycetes</taxon>
        <taxon>Pucciniales</taxon>
        <taxon>Pucciniaceae</taxon>
        <taxon>Puccinia</taxon>
    </lineage>
</organism>
<dbReference type="Proteomes" id="UP000235388">
    <property type="component" value="Unassembled WGS sequence"/>
</dbReference>
<evidence type="ECO:0000313" key="1">
    <source>
        <dbReference type="EMBL" id="PLW57043.1"/>
    </source>
</evidence>
<keyword evidence="2" id="KW-1185">Reference proteome</keyword>
<dbReference type="OrthoDB" id="73076at2759"/>
<evidence type="ECO:0000313" key="2">
    <source>
        <dbReference type="Proteomes" id="UP000235388"/>
    </source>
</evidence>